<protein>
    <submittedName>
        <fullName evidence="1">Uncharacterized protein</fullName>
    </submittedName>
</protein>
<evidence type="ECO:0000313" key="2">
    <source>
        <dbReference type="Proteomes" id="UP000242660"/>
    </source>
</evidence>
<comment type="caution">
    <text evidence="1">The sequence shown here is derived from an EMBL/GenBank/DDBJ whole genome shotgun (WGS) entry which is preliminary data.</text>
</comment>
<gene>
    <name evidence="1" type="ORF">BZL35_00494</name>
</gene>
<sequence>MYLLVKNVFQGAAYWNSRRGLLGAVLVMKKCWVIKINLQYAVLRYSFFGTRPSLKNKCIVWDEAR</sequence>
<dbReference type="EMBL" id="MUHY01000001">
    <property type="protein sequence ID" value="PSB92258.1"/>
    <property type="molecule type" value="Genomic_DNA"/>
</dbReference>
<name>A0ABX5FEY6_9BURK</name>
<organism evidence="1 2">
    <name type="scientific">Candidatus Pandoraea novymonadis</name>
    <dbReference type="NCBI Taxonomy" id="1808959"/>
    <lineage>
        <taxon>Bacteria</taxon>
        <taxon>Pseudomonadati</taxon>
        <taxon>Pseudomonadota</taxon>
        <taxon>Betaproteobacteria</taxon>
        <taxon>Burkholderiales</taxon>
        <taxon>Burkholderiaceae</taxon>
        <taxon>Pandoraea</taxon>
    </lineage>
</organism>
<evidence type="ECO:0000313" key="1">
    <source>
        <dbReference type="EMBL" id="PSB92258.1"/>
    </source>
</evidence>
<accession>A0ABX5FEY6</accession>
<reference evidence="1 2" key="1">
    <citation type="journal article" date="2017" name="Front. Microbiol.">
        <title>Genome of Ca. Pandoraea novymonadis, an Endosymbiotic Bacterium of the Trypanosomatid Novymonas esmeraldas.</title>
        <authorList>
            <person name="Kostygov A.Y."/>
            <person name="Butenko A."/>
            <person name="Nenarokova A."/>
            <person name="Tashyreva D."/>
            <person name="Flegontov P."/>
            <person name="Lukes J."/>
            <person name="Yurchenko V."/>
        </authorList>
    </citation>
    <scope>NUCLEOTIDE SEQUENCE [LARGE SCALE GENOMIC DNA]</scope>
    <source>
        <strain evidence="1 2">E262</strain>
    </source>
</reference>
<dbReference type="Proteomes" id="UP000242660">
    <property type="component" value="Unassembled WGS sequence"/>
</dbReference>
<keyword evidence="2" id="KW-1185">Reference proteome</keyword>
<proteinExistence type="predicted"/>